<dbReference type="AlphaFoldDB" id="A0AAV9SLN3"/>
<accession>A0AAV9SLN3</accession>
<dbReference type="Proteomes" id="UP001311232">
    <property type="component" value="Unassembled WGS sequence"/>
</dbReference>
<comment type="caution">
    <text evidence="1">The sequence shown here is derived from an EMBL/GenBank/DDBJ whole genome shotgun (WGS) entry which is preliminary data.</text>
</comment>
<reference evidence="1 2" key="1">
    <citation type="submission" date="2021-06" db="EMBL/GenBank/DDBJ databases">
        <authorList>
            <person name="Palmer J.M."/>
        </authorList>
    </citation>
    <scope>NUCLEOTIDE SEQUENCE [LARGE SCALE GENOMIC DNA]</scope>
    <source>
        <strain evidence="1 2">MEX-2019</strain>
        <tissue evidence="1">Muscle</tissue>
    </source>
</reference>
<evidence type="ECO:0000313" key="1">
    <source>
        <dbReference type="EMBL" id="KAK5622197.1"/>
    </source>
</evidence>
<protein>
    <submittedName>
        <fullName evidence="1">Uncharacterized protein</fullName>
    </submittedName>
</protein>
<name>A0AAV9SLN3_9TELE</name>
<gene>
    <name evidence="1" type="ORF">CRENBAI_008210</name>
</gene>
<dbReference type="EMBL" id="JAHHUM010000170">
    <property type="protein sequence ID" value="KAK5622197.1"/>
    <property type="molecule type" value="Genomic_DNA"/>
</dbReference>
<organism evidence="1 2">
    <name type="scientific">Crenichthys baileyi</name>
    <name type="common">White River springfish</name>
    <dbReference type="NCBI Taxonomy" id="28760"/>
    <lineage>
        <taxon>Eukaryota</taxon>
        <taxon>Metazoa</taxon>
        <taxon>Chordata</taxon>
        <taxon>Craniata</taxon>
        <taxon>Vertebrata</taxon>
        <taxon>Euteleostomi</taxon>
        <taxon>Actinopterygii</taxon>
        <taxon>Neopterygii</taxon>
        <taxon>Teleostei</taxon>
        <taxon>Neoteleostei</taxon>
        <taxon>Acanthomorphata</taxon>
        <taxon>Ovalentaria</taxon>
        <taxon>Atherinomorphae</taxon>
        <taxon>Cyprinodontiformes</taxon>
        <taxon>Goodeidae</taxon>
        <taxon>Crenichthys</taxon>
    </lineage>
</organism>
<proteinExistence type="predicted"/>
<evidence type="ECO:0000313" key="2">
    <source>
        <dbReference type="Proteomes" id="UP001311232"/>
    </source>
</evidence>
<keyword evidence="2" id="KW-1185">Reference proteome</keyword>
<sequence length="119" mass="12945">MELVELSSHNVQDRWFSSLSDVKVKQNGFLLGDRQERFSQPSTDACLMAASISDGELLLLRVPAGDPLLLSDGPEVSVKLPADRNAAAISPTKQQRDGDLLDEEKAAGHIIILLFILSC</sequence>